<dbReference type="GO" id="GO:0004340">
    <property type="term" value="F:glucokinase activity"/>
    <property type="evidence" value="ECO:0007669"/>
    <property type="project" value="TreeGrafter"/>
</dbReference>
<gene>
    <name evidence="14" type="ORF">BZG36_03274</name>
</gene>
<evidence type="ECO:0000256" key="1">
    <source>
        <dbReference type="ARBA" id="ARBA00004888"/>
    </source>
</evidence>
<name>A0A261XZW6_9FUNG</name>
<dbReference type="GO" id="GO:0005524">
    <property type="term" value="F:ATP binding"/>
    <property type="evidence" value="ECO:0007669"/>
    <property type="project" value="UniProtKB-UniRule"/>
</dbReference>
<feature type="domain" description="Hexokinase C-terminal" evidence="13">
    <location>
        <begin position="240"/>
        <end position="502"/>
    </location>
</feature>
<evidence type="ECO:0000259" key="12">
    <source>
        <dbReference type="Pfam" id="PF00349"/>
    </source>
</evidence>
<dbReference type="InterPro" id="IPR022673">
    <property type="entry name" value="Hexokinase_C"/>
</dbReference>
<dbReference type="Proteomes" id="UP000242875">
    <property type="component" value="Unassembled WGS sequence"/>
</dbReference>
<dbReference type="PANTHER" id="PTHR19443:SF16">
    <property type="entry name" value="HEXOKINASE TYPE 1-RELATED"/>
    <property type="match status" value="1"/>
</dbReference>
<keyword evidence="7 11" id="KW-0067">ATP-binding</keyword>
<proteinExistence type="inferred from homology"/>
<keyword evidence="4 11" id="KW-0808">Transferase</keyword>
<dbReference type="Gene3D" id="3.40.367.20">
    <property type="match status" value="1"/>
</dbReference>
<dbReference type="GO" id="GO:0005739">
    <property type="term" value="C:mitochondrion"/>
    <property type="evidence" value="ECO:0007669"/>
    <property type="project" value="TreeGrafter"/>
</dbReference>
<dbReference type="SUPFAM" id="SSF53067">
    <property type="entry name" value="Actin-like ATPase domain"/>
    <property type="match status" value="2"/>
</dbReference>
<evidence type="ECO:0000256" key="5">
    <source>
        <dbReference type="ARBA" id="ARBA00022741"/>
    </source>
</evidence>
<keyword evidence="8 11" id="KW-0324">Glycolysis</keyword>
<dbReference type="Pfam" id="PF00349">
    <property type="entry name" value="Hexokinase_1"/>
    <property type="match status" value="1"/>
</dbReference>
<dbReference type="UniPathway" id="UPA00109">
    <property type="reaction ID" value="UER00180"/>
</dbReference>
<dbReference type="PRINTS" id="PR00475">
    <property type="entry name" value="HEXOKINASE"/>
</dbReference>
<sequence>MAQFTSFQKPSPVQLKVKRPAAVLDTLSAATSAQQEAVDRIGQLFDVSVERLEDISRGFQNEILKGLEEDGQEVMMLPTFVTGYPTGREKGTYLALEISGLDINVCYVRLTGTPSDLSIHQHQYQIPDSFKDEDDFEVLSDYVADCLAEFLEKIEMSSQDLFMYSMAMSIGFPLQQIRLNEGLLKEAAHGFSFRNSIGKEVVSMFHHSFDQKGLNVRIVAIVNDSVCTLLANAYRYPNTRIGIVHDIGTNCSYYERNTHAKKARRTSVSGPSEITSALSSLDLKKSCTEDEIVNTEWGGFDNSRTQLPFTWYDRQLDRLSQKLHFYQFEKMTAGAYLGELVRLVITHLIDLGVLFSGESSPALNASYAFDTTYLYVCEADESPELDDTTFILEKMMGLSDTTLGDRQVVKKVCEIIGTRAAKLVAALTAGALRRIKSDDGVGVPKNGLTITVSGDLYESYPSFHKRMTDTLHLLMDDDLRQKVQVLPIEHSRLVGTCIVAMMVDRQKQENDTQMTL</sequence>
<keyword evidence="5 11" id="KW-0547">Nucleotide-binding</keyword>
<comment type="catalytic activity">
    <reaction evidence="9">
        <text>a D-hexose + ATP = a D-hexose 6-phosphate + ADP + H(+)</text>
        <dbReference type="Rhea" id="RHEA:22740"/>
        <dbReference type="ChEBI" id="CHEBI:4194"/>
        <dbReference type="ChEBI" id="CHEBI:15378"/>
        <dbReference type="ChEBI" id="CHEBI:30616"/>
        <dbReference type="ChEBI" id="CHEBI:229467"/>
        <dbReference type="ChEBI" id="CHEBI:456216"/>
        <dbReference type="EC" id="2.7.1.1"/>
    </reaction>
    <physiologicalReaction direction="left-to-right" evidence="9">
        <dbReference type="Rhea" id="RHEA:22741"/>
    </physiologicalReaction>
</comment>
<evidence type="ECO:0000256" key="8">
    <source>
        <dbReference type="ARBA" id="ARBA00023152"/>
    </source>
</evidence>
<evidence type="ECO:0000256" key="10">
    <source>
        <dbReference type="ARBA" id="ARBA00047905"/>
    </source>
</evidence>
<evidence type="ECO:0000256" key="11">
    <source>
        <dbReference type="RuleBase" id="RU362007"/>
    </source>
</evidence>
<dbReference type="Gene3D" id="1.10.287.1250">
    <property type="match status" value="1"/>
</dbReference>
<evidence type="ECO:0000256" key="2">
    <source>
        <dbReference type="ARBA" id="ARBA00005028"/>
    </source>
</evidence>
<evidence type="ECO:0000256" key="7">
    <source>
        <dbReference type="ARBA" id="ARBA00022840"/>
    </source>
</evidence>
<evidence type="ECO:0000256" key="4">
    <source>
        <dbReference type="ARBA" id="ARBA00022679"/>
    </source>
</evidence>
<evidence type="ECO:0000256" key="6">
    <source>
        <dbReference type="ARBA" id="ARBA00022777"/>
    </source>
</evidence>
<comment type="similarity">
    <text evidence="3 11">Belongs to the hexokinase family.</text>
</comment>
<evidence type="ECO:0000313" key="14">
    <source>
        <dbReference type="EMBL" id="OZJ03910.1"/>
    </source>
</evidence>
<evidence type="ECO:0000313" key="15">
    <source>
        <dbReference type="Proteomes" id="UP000242875"/>
    </source>
</evidence>
<dbReference type="GO" id="GO:0006006">
    <property type="term" value="P:glucose metabolic process"/>
    <property type="evidence" value="ECO:0007669"/>
    <property type="project" value="TreeGrafter"/>
</dbReference>
<dbReference type="GO" id="GO:0001678">
    <property type="term" value="P:intracellular glucose homeostasis"/>
    <property type="evidence" value="ECO:0007669"/>
    <property type="project" value="InterPro"/>
</dbReference>
<keyword evidence="15" id="KW-1185">Reference proteome</keyword>
<dbReference type="InterPro" id="IPR001312">
    <property type="entry name" value="Hexokinase"/>
</dbReference>
<dbReference type="PANTHER" id="PTHR19443">
    <property type="entry name" value="HEXOKINASE"/>
    <property type="match status" value="1"/>
</dbReference>
<dbReference type="InterPro" id="IPR022672">
    <property type="entry name" value="Hexokinase_N"/>
</dbReference>
<evidence type="ECO:0000256" key="9">
    <source>
        <dbReference type="ARBA" id="ARBA00044613"/>
    </source>
</evidence>
<dbReference type="Gene3D" id="3.30.420.40">
    <property type="match status" value="1"/>
</dbReference>
<dbReference type="AlphaFoldDB" id="A0A261XZW6"/>
<dbReference type="OrthoDB" id="419537at2759"/>
<comment type="caution">
    <text evidence="14">The sequence shown here is derived from an EMBL/GenBank/DDBJ whole genome shotgun (WGS) entry which is preliminary data.</text>
</comment>
<protein>
    <recommendedName>
        <fullName evidence="11">Phosphotransferase</fullName>
        <ecNumber evidence="11">2.7.1.-</ecNumber>
    </recommendedName>
</protein>
<dbReference type="GO" id="GO:0005536">
    <property type="term" value="F:D-glucose binding"/>
    <property type="evidence" value="ECO:0007669"/>
    <property type="project" value="InterPro"/>
</dbReference>
<feature type="domain" description="Hexokinase N-terminal" evidence="12">
    <location>
        <begin position="38"/>
        <end position="234"/>
    </location>
</feature>
<comment type="pathway">
    <text evidence="2">Carbohydrate metabolism; hexose metabolism.</text>
</comment>
<evidence type="ECO:0000256" key="3">
    <source>
        <dbReference type="ARBA" id="ARBA00009225"/>
    </source>
</evidence>
<keyword evidence="6 11" id="KW-0418">Kinase</keyword>
<dbReference type="PROSITE" id="PS51748">
    <property type="entry name" value="HEXOKINASE_2"/>
    <property type="match status" value="1"/>
</dbReference>
<dbReference type="GO" id="GO:0006096">
    <property type="term" value="P:glycolytic process"/>
    <property type="evidence" value="ECO:0007669"/>
    <property type="project" value="UniProtKB-UniPathway"/>
</dbReference>
<dbReference type="EC" id="2.7.1.-" evidence="11"/>
<dbReference type="GO" id="GO:0008865">
    <property type="term" value="F:fructokinase activity"/>
    <property type="evidence" value="ECO:0007669"/>
    <property type="project" value="TreeGrafter"/>
</dbReference>
<evidence type="ECO:0000259" key="13">
    <source>
        <dbReference type="Pfam" id="PF03727"/>
    </source>
</evidence>
<comment type="catalytic activity">
    <reaction evidence="10">
        <text>D-fructose + ATP = D-fructose 6-phosphate + ADP + H(+)</text>
        <dbReference type="Rhea" id="RHEA:16125"/>
        <dbReference type="ChEBI" id="CHEBI:15378"/>
        <dbReference type="ChEBI" id="CHEBI:30616"/>
        <dbReference type="ChEBI" id="CHEBI:37721"/>
        <dbReference type="ChEBI" id="CHEBI:61527"/>
        <dbReference type="ChEBI" id="CHEBI:456216"/>
        <dbReference type="EC" id="2.7.1.1"/>
    </reaction>
    <physiologicalReaction direction="left-to-right" evidence="10">
        <dbReference type="Rhea" id="RHEA:16126"/>
    </physiologicalReaction>
</comment>
<dbReference type="EMBL" id="MVBO01000063">
    <property type="protein sequence ID" value="OZJ03910.1"/>
    <property type="molecule type" value="Genomic_DNA"/>
</dbReference>
<reference evidence="14 15" key="1">
    <citation type="journal article" date="2017" name="Mycologia">
        <title>Bifiguratus adelaidae, gen. et sp. nov., a new member of Mucoromycotina in endophytic and soil-dwelling habitats.</title>
        <authorList>
            <person name="Torres-Cruz T.J."/>
            <person name="Billingsley Tobias T.L."/>
            <person name="Almatruk M."/>
            <person name="Hesse C."/>
            <person name="Kuske C.R."/>
            <person name="Desiro A."/>
            <person name="Benucci G.M."/>
            <person name="Bonito G."/>
            <person name="Stajich J.E."/>
            <person name="Dunlap C."/>
            <person name="Arnold A.E."/>
            <person name="Porras-Alfaro A."/>
        </authorList>
    </citation>
    <scope>NUCLEOTIDE SEQUENCE [LARGE SCALE GENOMIC DNA]</scope>
    <source>
        <strain evidence="14 15">AZ0501</strain>
    </source>
</reference>
<dbReference type="Pfam" id="PF03727">
    <property type="entry name" value="Hexokinase_2"/>
    <property type="match status" value="1"/>
</dbReference>
<dbReference type="InterPro" id="IPR043129">
    <property type="entry name" value="ATPase_NBD"/>
</dbReference>
<dbReference type="GO" id="GO:0005829">
    <property type="term" value="C:cytosol"/>
    <property type="evidence" value="ECO:0007669"/>
    <property type="project" value="TreeGrafter"/>
</dbReference>
<organism evidence="14 15">
    <name type="scientific">Bifiguratus adelaidae</name>
    <dbReference type="NCBI Taxonomy" id="1938954"/>
    <lineage>
        <taxon>Eukaryota</taxon>
        <taxon>Fungi</taxon>
        <taxon>Fungi incertae sedis</taxon>
        <taxon>Mucoromycota</taxon>
        <taxon>Mucoromycotina</taxon>
        <taxon>Endogonomycetes</taxon>
        <taxon>Endogonales</taxon>
        <taxon>Endogonales incertae sedis</taxon>
        <taxon>Bifiguratus</taxon>
    </lineage>
</organism>
<accession>A0A261XZW6</accession>
<comment type="pathway">
    <text evidence="1">Carbohydrate degradation; glycolysis; D-glyceraldehyde 3-phosphate and glycerone phosphate from D-glucose: step 1/4.</text>
</comment>